<dbReference type="InterPro" id="IPR051604">
    <property type="entry name" value="Ergot_Alk_Oxidoreductase"/>
</dbReference>
<dbReference type="STRING" id="1192034.CAP_0546"/>
<name>A0A017SUS7_9BACT</name>
<protein>
    <recommendedName>
        <fullName evidence="1">NAD(P)-binding domain-containing protein</fullName>
    </recommendedName>
</protein>
<keyword evidence="3" id="KW-1185">Reference proteome</keyword>
<evidence type="ECO:0000259" key="1">
    <source>
        <dbReference type="Pfam" id="PF13460"/>
    </source>
</evidence>
<dbReference type="PANTHER" id="PTHR43162:SF1">
    <property type="entry name" value="PRESTALK A DIFFERENTIATION PROTEIN A"/>
    <property type="match status" value="1"/>
</dbReference>
<dbReference type="EMBL" id="ASRX01000108">
    <property type="protein sequence ID" value="EYF00512.1"/>
    <property type="molecule type" value="Genomic_DNA"/>
</dbReference>
<evidence type="ECO:0000313" key="2">
    <source>
        <dbReference type="EMBL" id="EYF00512.1"/>
    </source>
</evidence>
<dbReference type="Gene3D" id="3.90.25.10">
    <property type="entry name" value="UDP-galactose 4-epimerase, domain 1"/>
    <property type="match status" value="1"/>
</dbReference>
<dbReference type="InterPro" id="IPR036291">
    <property type="entry name" value="NAD(P)-bd_dom_sf"/>
</dbReference>
<dbReference type="SUPFAM" id="SSF51735">
    <property type="entry name" value="NAD(P)-binding Rossmann-fold domains"/>
    <property type="match status" value="1"/>
</dbReference>
<dbReference type="Pfam" id="PF13460">
    <property type="entry name" value="NAD_binding_10"/>
    <property type="match status" value="1"/>
</dbReference>
<reference evidence="2 3" key="1">
    <citation type="submission" date="2013-05" db="EMBL/GenBank/DDBJ databases">
        <title>Genome assembly of Chondromyces apiculatus DSM 436.</title>
        <authorList>
            <person name="Sharma G."/>
            <person name="Khatri I."/>
            <person name="Kaur C."/>
            <person name="Mayilraj S."/>
            <person name="Subramanian S."/>
        </authorList>
    </citation>
    <scope>NUCLEOTIDE SEQUENCE [LARGE SCALE GENOMIC DNA]</scope>
    <source>
        <strain evidence="2 3">DSM 436</strain>
    </source>
</reference>
<feature type="domain" description="NAD(P)-binding" evidence="1">
    <location>
        <begin position="8"/>
        <end position="188"/>
    </location>
</feature>
<dbReference type="InterPro" id="IPR016040">
    <property type="entry name" value="NAD(P)-bd_dom"/>
</dbReference>
<accession>A0A017SUS7</accession>
<dbReference type="PANTHER" id="PTHR43162">
    <property type="match status" value="1"/>
</dbReference>
<evidence type="ECO:0000313" key="3">
    <source>
        <dbReference type="Proteomes" id="UP000019678"/>
    </source>
</evidence>
<dbReference type="Gene3D" id="3.40.50.720">
    <property type="entry name" value="NAD(P)-binding Rossmann-like Domain"/>
    <property type="match status" value="1"/>
</dbReference>
<proteinExistence type="predicted"/>
<dbReference type="AlphaFoldDB" id="A0A017SUS7"/>
<dbReference type="Proteomes" id="UP000019678">
    <property type="component" value="Unassembled WGS sequence"/>
</dbReference>
<sequence length="293" mass="30347">MKNVVVTGATGNIGSRVALTLAARQAAGQGGGVIGFVRDPLKAAPLAAAGVTLRQGAFEDDASLRAAFEGADTVVLITAGSTLAEQARAGIEAARAAGVRKIVRVSSLKASVDGPTDATRQDGRVEAWIRERGLAHVILRGHCFMQNILKNVGSIRDEGKIYFGTGDGKIGMIDVRDIADAAVAAVESEAWDGQTLELTGPEAIDFHAVAAAVGRELGRDVTFVPVPPVAAGDTARRFGVDAWTATVLTEYCAAYAAGWGDFTTGEVERLSGHAPRSIADFAREVLVPAVRGG</sequence>
<dbReference type="RefSeq" id="WP_044251166.1">
    <property type="nucleotide sequence ID" value="NZ_ASRX01000108.1"/>
</dbReference>
<organism evidence="2 3">
    <name type="scientific">Chondromyces apiculatus DSM 436</name>
    <dbReference type="NCBI Taxonomy" id="1192034"/>
    <lineage>
        <taxon>Bacteria</taxon>
        <taxon>Pseudomonadati</taxon>
        <taxon>Myxococcota</taxon>
        <taxon>Polyangia</taxon>
        <taxon>Polyangiales</taxon>
        <taxon>Polyangiaceae</taxon>
        <taxon>Chondromyces</taxon>
    </lineage>
</organism>
<dbReference type="OrthoDB" id="267890at2"/>
<gene>
    <name evidence="2" type="ORF">CAP_0546</name>
</gene>
<comment type="caution">
    <text evidence="2">The sequence shown here is derived from an EMBL/GenBank/DDBJ whole genome shotgun (WGS) entry which is preliminary data.</text>
</comment>
<dbReference type="eggNOG" id="COG0702">
    <property type="taxonomic scope" value="Bacteria"/>
</dbReference>